<dbReference type="InterPro" id="IPR023845">
    <property type="entry name" value="DUF3817_TM"/>
</dbReference>
<dbReference type="Pfam" id="PF12823">
    <property type="entry name" value="DUF3817"/>
    <property type="match status" value="1"/>
</dbReference>
<comment type="subcellular location">
    <subcellularLocation>
        <location evidence="1">Cell membrane</location>
        <topology evidence="1">Multi-pass membrane protein</topology>
    </subcellularLocation>
</comment>
<gene>
    <name evidence="9" type="ORF">H7348_11180</name>
    <name evidence="10" type="ORF">IAU68_09290</name>
</gene>
<name>A0A7H0JXU2_9CORY</name>
<feature type="transmembrane region" description="Helical" evidence="7">
    <location>
        <begin position="94"/>
        <end position="113"/>
    </location>
</feature>
<evidence type="ECO:0000256" key="1">
    <source>
        <dbReference type="ARBA" id="ARBA00004651"/>
    </source>
</evidence>
<proteinExistence type="predicted"/>
<dbReference type="AlphaFoldDB" id="A0A7H0JXU2"/>
<accession>A0A7H0JXU2</accession>
<dbReference type="PANTHER" id="PTHR40077">
    <property type="entry name" value="MEMBRANE PROTEIN-RELATED"/>
    <property type="match status" value="1"/>
</dbReference>
<evidence type="ECO:0000256" key="2">
    <source>
        <dbReference type="ARBA" id="ARBA00022475"/>
    </source>
</evidence>
<evidence type="ECO:0000256" key="7">
    <source>
        <dbReference type="SAM" id="Phobius"/>
    </source>
</evidence>
<evidence type="ECO:0000313" key="12">
    <source>
        <dbReference type="Proteomes" id="UP000642876"/>
    </source>
</evidence>
<evidence type="ECO:0000256" key="4">
    <source>
        <dbReference type="ARBA" id="ARBA00022989"/>
    </source>
</evidence>
<feature type="compositionally biased region" description="Low complexity" evidence="6">
    <location>
        <begin position="1"/>
        <end position="16"/>
    </location>
</feature>
<evidence type="ECO:0000313" key="11">
    <source>
        <dbReference type="Proteomes" id="UP000516235"/>
    </source>
</evidence>
<dbReference type="EMBL" id="JACMYE010000011">
    <property type="protein sequence ID" value="MBC3179856.1"/>
    <property type="molecule type" value="Genomic_DNA"/>
</dbReference>
<dbReference type="NCBIfam" id="TIGR03954">
    <property type="entry name" value="integ_memb_HG"/>
    <property type="match status" value="1"/>
</dbReference>
<keyword evidence="4 7" id="KW-1133">Transmembrane helix</keyword>
<keyword evidence="5 7" id="KW-0472">Membrane</keyword>
<reference evidence="11 12" key="1">
    <citation type="submission" date="2020-08" db="EMBL/GenBank/DDBJ databases">
        <title>novel species in genus Corynebacterium.</title>
        <authorList>
            <person name="Zhang G."/>
        </authorList>
    </citation>
    <scope>NUCLEOTIDE SEQUENCE [LARGE SCALE GENOMIC DNA]</scope>
    <source>
        <strain evidence="10">Zg-917</strain>
        <strain evidence="11 12">zg-917</strain>
    </source>
</reference>
<protein>
    <submittedName>
        <fullName evidence="10">DUF3817 domain-containing protein</fullName>
    </submittedName>
</protein>
<sequence length="128" mass="14610">MTQPSPQTTPNQPGQPAKIHPERQRRVKQALTFFTITAWITGVLFLLLITRMIMQYGFDMNVDYLSWVARVHGFAFVAFLMTSLNLGSKARWSAGTWISTALSGVVPFMSFIVENKRRNEVKEKFQLA</sequence>
<evidence type="ECO:0000259" key="8">
    <source>
        <dbReference type="Pfam" id="PF12823"/>
    </source>
</evidence>
<evidence type="ECO:0000256" key="5">
    <source>
        <dbReference type="ARBA" id="ARBA00023136"/>
    </source>
</evidence>
<dbReference type="Proteomes" id="UP000642876">
    <property type="component" value="Unassembled WGS sequence"/>
</dbReference>
<evidence type="ECO:0000256" key="3">
    <source>
        <dbReference type="ARBA" id="ARBA00022692"/>
    </source>
</evidence>
<feature type="transmembrane region" description="Helical" evidence="7">
    <location>
        <begin position="30"/>
        <end position="50"/>
    </location>
</feature>
<dbReference type="EMBL" id="CP061032">
    <property type="protein sequence ID" value="QNP89858.1"/>
    <property type="molecule type" value="Genomic_DNA"/>
</dbReference>
<keyword evidence="2" id="KW-1003">Cell membrane</keyword>
<organism evidence="10 11">
    <name type="scientific">Corynebacterium lujinxingii</name>
    <dbReference type="NCBI Taxonomy" id="2763010"/>
    <lineage>
        <taxon>Bacteria</taxon>
        <taxon>Bacillati</taxon>
        <taxon>Actinomycetota</taxon>
        <taxon>Actinomycetes</taxon>
        <taxon>Mycobacteriales</taxon>
        <taxon>Corynebacteriaceae</taxon>
        <taxon>Corynebacterium</taxon>
    </lineage>
</organism>
<evidence type="ECO:0000313" key="9">
    <source>
        <dbReference type="EMBL" id="MBC3179856.1"/>
    </source>
</evidence>
<evidence type="ECO:0000256" key="6">
    <source>
        <dbReference type="SAM" id="MobiDB-lite"/>
    </source>
</evidence>
<feature type="transmembrane region" description="Helical" evidence="7">
    <location>
        <begin position="62"/>
        <end position="82"/>
    </location>
</feature>
<evidence type="ECO:0000313" key="10">
    <source>
        <dbReference type="EMBL" id="QNP89858.1"/>
    </source>
</evidence>
<dbReference type="RefSeq" id="WP_171194653.1">
    <property type="nucleotide sequence ID" value="NZ_CP061032.1"/>
</dbReference>
<dbReference type="GO" id="GO:0005886">
    <property type="term" value="C:plasma membrane"/>
    <property type="evidence" value="ECO:0007669"/>
    <property type="project" value="UniProtKB-SubCell"/>
</dbReference>
<keyword evidence="3 7" id="KW-0812">Transmembrane</keyword>
<dbReference type="KEGG" id="cluj:IAU68_09290"/>
<dbReference type="PANTHER" id="PTHR40077:SF2">
    <property type="entry name" value="MEMBRANE PROTEIN"/>
    <property type="match status" value="1"/>
</dbReference>
<feature type="domain" description="DUF3817" evidence="8">
    <location>
        <begin position="31"/>
        <end position="118"/>
    </location>
</feature>
<feature type="region of interest" description="Disordered" evidence="6">
    <location>
        <begin position="1"/>
        <end position="21"/>
    </location>
</feature>
<dbReference type="Proteomes" id="UP000516235">
    <property type="component" value="Chromosome"/>
</dbReference>
<keyword evidence="12" id="KW-1185">Reference proteome</keyword>